<accession>K1T3I7</accession>
<organism evidence="1">
    <name type="scientific">human gut metagenome</name>
    <dbReference type="NCBI Taxonomy" id="408170"/>
    <lineage>
        <taxon>unclassified sequences</taxon>
        <taxon>metagenomes</taxon>
        <taxon>organismal metagenomes</taxon>
    </lineage>
</organism>
<dbReference type="EMBL" id="AJWZ01004801">
    <property type="protein sequence ID" value="EKC64378.1"/>
    <property type="molecule type" value="Genomic_DNA"/>
</dbReference>
<dbReference type="InterPro" id="IPR010697">
    <property type="entry name" value="YspA"/>
</dbReference>
<feature type="non-terminal residue" evidence="1">
    <location>
        <position position="143"/>
    </location>
</feature>
<dbReference type="PANTHER" id="PTHR38440:SF1">
    <property type="entry name" value="UPF0398 PROTEIN SPR0331"/>
    <property type="match status" value="1"/>
</dbReference>
<sequence length="143" mass="15972">MTADWLLLGVEAEKNRSVAFTGHQDYDGRADGILRAVVYRLWSEGFRFFLSGMACGFDLAAAEAVLALRGECAGMELVAVVPFAGQPESFSDADKRRYADVLTAADRTVVLADSYSRGCYYRRNDYLVDHAVRVVAWYIRRNS</sequence>
<dbReference type="PANTHER" id="PTHR38440">
    <property type="entry name" value="UPF0398 PROTEIN YPSA"/>
    <property type="match status" value="1"/>
</dbReference>
<dbReference type="AlphaFoldDB" id="K1T3I7"/>
<evidence type="ECO:0000313" key="1">
    <source>
        <dbReference type="EMBL" id="EKC64378.1"/>
    </source>
</evidence>
<dbReference type="SUPFAM" id="SSF102405">
    <property type="entry name" value="MCP/YpsA-like"/>
    <property type="match status" value="1"/>
</dbReference>
<comment type="caution">
    <text evidence="1">The sequence shown here is derived from an EMBL/GenBank/DDBJ whole genome shotgun (WGS) entry which is preliminary data.</text>
</comment>
<protein>
    <recommendedName>
        <fullName evidence="2">DUF1273 family protein</fullName>
    </recommendedName>
</protein>
<proteinExistence type="predicted"/>
<dbReference type="Gene3D" id="3.40.50.450">
    <property type="match status" value="1"/>
</dbReference>
<name>K1T3I7_9ZZZZ</name>
<gene>
    <name evidence="1" type="ORF">OBE_06995</name>
</gene>
<dbReference type="Pfam" id="PF06908">
    <property type="entry name" value="YpsA"/>
    <property type="match status" value="1"/>
</dbReference>
<evidence type="ECO:0008006" key="2">
    <source>
        <dbReference type="Google" id="ProtNLM"/>
    </source>
</evidence>
<reference evidence="1" key="1">
    <citation type="journal article" date="2013" name="Environ. Microbiol.">
        <title>Microbiota from the distal guts of lean and obese adolescents exhibit partial functional redundancy besides clear differences in community structure.</title>
        <authorList>
            <person name="Ferrer M."/>
            <person name="Ruiz A."/>
            <person name="Lanza F."/>
            <person name="Haange S.B."/>
            <person name="Oberbach A."/>
            <person name="Till H."/>
            <person name="Bargiela R."/>
            <person name="Campoy C."/>
            <person name="Segura M.T."/>
            <person name="Richter M."/>
            <person name="von Bergen M."/>
            <person name="Seifert J."/>
            <person name="Suarez A."/>
        </authorList>
    </citation>
    <scope>NUCLEOTIDE SEQUENCE</scope>
</reference>